<feature type="domain" description="Methyltransferase type 12" evidence="1">
    <location>
        <begin position="97"/>
        <end position="195"/>
    </location>
</feature>
<proteinExistence type="predicted"/>
<gene>
    <name evidence="2" type="ORF">V5799_012429</name>
</gene>
<organism evidence="2 3">
    <name type="scientific">Amblyomma americanum</name>
    <name type="common">Lone star tick</name>
    <dbReference type="NCBI Taxonomy" id="6943"/>
    <lineage>
        <taxon>Eukaryota</taxon>
        <taxon>Metazoa</taxon>
        <taxon>Ecdysozoa</taxon>
        <taxon>Arthropoda</taxon>
        <taxon>Chelicerata</taxon>
        <taxon>Arachnida</taxon>
        <taxon>Acari</taxon>
        <taxon>Parasitiformes</taxon>
        <taxon>Ixodida</taxon>
        <taxon>Ixodoidea</taxon>
        <taxon>Ixodidae</taxon>
        <taxon>Amblyomminae</taxon>
        <taxon>Amblyomma</taxon>
    </lineage>
</organism>
<dbReference type="CDD" id="cd02440">
    <property type="entry name" value="AdoMet_MTases"/>
    <property type="match status" value="1"/>
</dbReference>
<protein>
    <recommendedName>
        <fullName evidence="1">Methyltransferase type 12 domain-containing protein</fullName>
    </recommendedName>
</protein>
<dbReference type="AlphaFoldDB" id="A0AAQ4EEG9"/>
<name>A0AAQ4EEG9_AMBAM</name>
<keyword evidence="3" id="KW-1185">Reference proteome</keyword>
<evidence type="ECO:0000313" key="3">
    <source>
        <dbReference type="Proteomes" id="UP001321473"/>
    </source>
</evidence>
<dbReference type="Proteomes" id="UP001321473">
    <property type="component" value="Unassembled WGS sequence"/>
</dbReference>
<dbReference type="Pfam" id="PF08242">
    <property type="entry name" value="Methyltransf_12"/>
    <property type="match status" value="1"/>
</dbReference>
<evidence type="ECO:0000259" key="1">
    <source>
        <dbReference type="Pfam" id="PF08242"/>
    </source>
</evidence>
<comment type="caution">
    <text evidence="2">The sequence shown here is derived from an EMBL/GenBank/DDBJ whole genome shotgun (WGS) entry which is preliminary data.</text>
</comment>
<evidence type="ECO:0000313" key="2">
    <source>
        <dbReference type="EMBL" id="KAK8773038.1"/>
    </source>
</evidence>
<sequence length="245" mass="27842">MLLSRIEKPQENAGGRTAFRRYGRHPDLRCWCRAFERLTSSMSQEKNAVTQILDLKSESAELYDAGTDLCIQTSTAILDLFSKAFALSDNEEQQQFIEIGCGPGGFTMKTVFPSLPPCRRLVYTDKSEEMLKVAVEKYSNPRIQHPQLDILGDVSEFVRREGQFQRLYCFQVLHWIRDQRMVIRNFEKLLAPGGECLVVFLRGLVFCELFEKMMKSPRWSKYSQIGFAGGGGRGGGGAVVMRSFV</sequence>
<dbReference type="EMBL" id="JARKHS020017372">
    <property type="protein sequence ID" value="KAK8773038.1"/>
    <property type="molecule type" value="Genomic_DNA"/>
</dbReference>
<dbReference type="InterPro" id="IPR013217">
    <property type="entry name" value="Methyltransf_12"/>
</dbReference>
<accession>A0AAQ4EEG9</accession>
<dbReference type="InterPro" id="IPR029063">
    <property type="entry name" value="SAM-dependent_MTases_sf"/>
</dbReference>
<reference evidence="2 3" key="1">
    <citation type="journal article" date="2023" name="Arcadia Sci">
        <title>De novo assembly of a long-read Amblyomma americanum tick genome.</title>
        <authorList>
            <person name="Chou S."/>
            <person name="Poskanzer K.E."/>
            <person name="Rollins M."/>
            <person name="Thuy-Boun P.S."/>
        </authorList>
    </citation>
    <scope>NUCLEOTIDE SEQUENCE [LARGE SCALE GENOMIC DNA]</scope>
    <source>
        <strain evidence="2">F_SG_1</strain>
        <tissue evidence="2">Salivary glands</tissue>
    </source>
</reference>
<dbReference type="SUPFAM" id="SSF53335">
    <property type="entry name" value="S-adenosyl-L-methionine-dependent methyltransferases"/>
    <property type="match status" value="1"/>
</dbReference>
<dbReference type="Gene3D" id="3.40.50.150">
    <property type="entry name" value="Vaccinia Virus protein VP39"/>
    <property type="match status" value="1"/>
</dbReference>